<keyword evidence="4" id="KW-1185">Reference proteome</keyword>
<dbReference type="RefSeq" id="WP_188377703.1">
    <property type="nucleotide sequence ID" value="NZ_BMEL01000003.1"/>
</dbReference>
<proteinExistence type="predicted"/>
<dbReference type="CDD" id="cd03392">
    <property type="entry name" value="PAP2_like_2"/>
    <property type="match status" value="1"/>
</dbReference>
<dbReference type="PANTHER" id="PTHR14969">
    <property type="entry name" value="SPHINGOSINE-1-PHOSPHATE PHOSPHOHYDROLASE"/>
    <property type="match status" value="1"/>
</dbReference>
<feature type="transmembrane region" description="Helical" evidence="1">
    <location>
        <begin position="199"/>
        <end position="222"/>
    </location>
</feature>
<reference evidence="3" key="2">
    <citation type="submission" date="2020-09" db="EMBL/GenBank/DDBJ databases">
        <authorList>
            <person name="Sun Q."/>
            <person name="Zhou Y."/>
        </authorList>
    </citation>
    <scope>NUCLEOTIDE SEQUENCE</scope>
    <source>
        <strain evidence="3">CGMCC 1.12153</strain>
    </source>
</reference>
<dbReference type="SMART" id="SM00014">
    <property type="entry name" value="acidPPc"/>
    <property type="match status" value="1"/>
</dbReference>
<dbReference type="Proteomes" id="UP000660110">
    <property type="component" value="Unassembled WGS sequence"/>
</dbReference>
<feature type="transmembrane region" description="Helical" evidence="1">
    <location>
        <begin position="74"/>
        <end position="94"/>
    </location>
</feature>
<evidence type="ECO:0000313" key="4">
    <source>
        <dbReference type="Proteomes" id="UP000660110"/>
    </source>
</evidence>
<feature type="transmembrane region" description="Helical" evidence="1">
    <location>
        <begin position="101"/>
        <end position="119"/>
    </location>
</feature>
<reference evidence="3" key="1">
    <citation type="journal article" date="2014" name="Int. J. Syst. Evol. Microbiol.">
        <title>Complete genome sequence of Corynebacterium casei LMG S-19264T (=DSM 44701T), isolated from a smear-ripened cheese.</title>
        <authorList>
            <consortium name="US DOE Joint Genome Institute (JGI-PGF)"/>
            <person name="Walter F."/>
            <person name="Albersmeier A."/>
            <person name="Kalinowski J."/>
            <person name="Ruckert C."/>
        </authorList>
    </citation>
    <scope>NUCLEOTIDE SEQUENCE</scope>
    <source>
        <strain evidence="3">CGMCC 1.12153</strain>
    </source>
</reference>
<dbReference type="AlphaFoldDB" id="A0A917B7V2"/>
<dbReference type="EMBL" id="BMEL01000003">
    <property type="protein sequence ID" value="GGF23823.1"/>
    <property type="molecule type" value="Genomic_DNA"/>
</dbReference>
<dbReference type="InterPro" id="IPR036938">
    <property type="entry name" value="PAP2/HPO_sf"/>
</dbReference>
<feature type="transmembrane region" description="Helical" evidence="1">
    <location>
        <begin position="16"/>
        <end position="34"/>
    </location>
</feature>
<feature type="transmembrane region" description="Helical" evidence="1">
    <location>
        <begin position="139"/>
        <end position="161"/>
    </location>
</feature>
<keyword evidence="1" id="KW-0812">Transmembrane</keyword>
<feature type="domain" description="Phosphatidic acid phosphatase type 2/haloperoxidase" evidence="2">
    <location>
        <begin position="102"/>
        <end position="214"/>
    </location>
</feature>
<sequence>MLFSGTKVSDLSKTSIVMIVVGLLIVGSGSYLFAEIADEVLEQEKFAVDAAASDIVSSVEASWLSNTMGWVTEAGSVTVITILSIILFICLLFVIPFSKWVAIYFAISMIGISLLTKGLKVAFGRERPDLLEQYDGTGFSFPSGHTTGSTVFYGFLIYLILISPLTKSAKWLINGLFFVIILSISLSRVYLSVHYFTDILGGLALGFSWLLICIAALEIMLWRGRRKNLT</sequence>
<comment type="caution">
    <text evidence="3">The sequence shown here is derived from an EMBL/GenBank/DDBJ whole genome shotgun (WGS) entry which is preliminary data.</text>
</comment>
<dbReference type="Pfam" id="PF01569">
    <property type="entry name" value="PAP2"/>
    <property type="match status" value="1"/>
</dbReference>
<accession>A0A917B7V2</accession>
<name>A0A917B7V2_HALAA</name>
<dbReference type="Gene3D" id="1.20.144.10">
    <property type="entry name" value="Phosphatidic acid phosphatase type 2/haloperoxidase"/>
    <property type="match status" value="2"/>
</dbReference>
<dbReference type="SUPFAM" id="SSF48317">
    <property type="entry name" value="Acid phosphatase/Vanadium-dependent haloperoxidase"/>
    <property type="match status" value="1"/>
</dbReference>
<evidence type="ECO:0000259" key="2">
    <source>
        <dbReference type="SMART" id="SM00014"/>
    </source>
</evidence>
<keyword evidence="1" id="KW-0472">Membrane</keyword>
<dbReference type="InterPro" id="IPR000326">
    <property type="entry name" value="PAP2/HPO"/>
</dbReference>
<evidence type="ECO:0000313" key="3">
    <source>
        <dbReference type="EMBL" id="GGF23823.1"/>
    </source>
</evidence>
<evidence type="ECO:0000256" key="1">
    <source>
        <dbReference type="SAM" id="Phobius"/>
    </source>
</evidence>
<organism evidence="3 4">
    <name type="scientific">Halobacillus andaensis</name>
    <dbReference type="NCBI Taxonomy" id="1176239"/>
    <lineage>
        <taxon>Bacteria</taxon>
        <taxon>Bacillati</taxon>
        <taxon>Bacillota</taxon>
        <taxon>Bacilli</taxon>
        <taxon>Bacillales</taxon>
        <taxon>Bacillaceae</taxon>
        <taxon>Halobacillus</taxon>
    </lineage>
</organism>
<keyword evidence="1" id="KW-1133">Transmembrane helix</keyword>
<gene>
    <name evidence="3" type="ORF">GCM10010954_23360</name>
</gene>
<dbReference type="PANTHER" id="PTHR14969:SF13">
    <property type="entry name" value="AT30094P"/>
    <property type="match status" value="1"/>
</dbReference>
<protein>
    <recommendedName>
        <fullName evidence="2">Phosphatidic acid phosphatase type 2/haloperoxidase domain-containing protein</fullName>
    </recommendedName>
</protein>
<feature type="transmembrane region" description="Helical" evidence="1">
    <location>
        <begin position="173"/>
        <end position="193"/>
    </location>
</feature>